<dbReference type="Pfam" id="PF00535">
    <property type="entry name" value="Glycos_transf_2"/>
    <property type="match status" value="1"/>
</dbReference>
<evidence type="ECO:0000256" key="4">
    <source>
        <dbReference type="ARBA" id="ARBA00022692"/>
    </source>
</evidence>
<dbReference type="InterPro" id="IPR001173">
    <property type="entry name" value="Glyco_trans_2-like"/>
</dbReference>
<dbReference type="GO" id="GO:0005886">
    <property type="term" value="C:plasma membrane"/>
    <property type="evidence" value="ECO:0007669"/>
    <property type="project" value="TreeGrafter"/>
</dbReference>
<dbReference type="STRING" id="582402.Hbal_0517"/>
<accession>C6XN49</accession>
<organism evidence="9 10">
    <name type="scientific">Hirschia baltica (strain ATCC 49814 / DSM 5838 / IFAM 1418)</name>
    <dbReference type="NCBI Taxonomy" id="582402"/>
    <lineage>
        <taxon>Bacteria</taxon>
        <taxon>Pseudomonadati</taxon>
        <taxon>Pseudomonadota</taxon>
        <taxon>Alphaproteobacteria</taxon>
        <taxon>Hyphomonadales</taxon>
        <taxon>Hyphomonadaceae</taxon>
        <taxon>Hirschia</taxon>
    </lineage>
</organism>
<evidence type="ECO:0000313" key="10">
    <source>
        <dbReference type="Proteomes" id="UP000002745"/>
    </source>
</evidence>
<keyword evidence="6" id="KW-1133">Transmembrane helix</keyword>
<protein>
    <submittedName>
        <fullName evidence="9">Glycosyl transferase family 2</fullName>
    </submittedName>
</protein>
<dbReference type="PANTHER" id="PTHR48090">
    <property type="entry name" value="UNDECAPRENYL-PHOSPHATE 4-DEOXY-4-FORMAMIDO-L-ARABINOSE TRANSFERASE-RELATED"/>
    <property type="match status" value="1"/>
</dbReference>
<keyword evidence="5" id="KW-0448">Lipopolysaccharide biosynthesis</keyword>
<dbReference type="Proteomes" id="UP000002745">
    <property type="component" value="Chromosome"/>
</dbReference>
<dbReference type="InterPro" id="IPR029044">
    <property type="entry name" value="Nucleotide-diphossugar_trans"/>
</dbReference>
<dbReference type="PANTHER" id="PTHR48090:SF3">
    <property type="entry name" value="UNDECAPRENYL-PHOSPHATE 4-DEOXY-4-FORMAMIDO-L-ARABINOSE TRANSFERASE"/>
    <property type="match status" value="1"/>
</dbReference>
<dbReference type="KEGG" id="hba:Hbal_0517"/>
<dbReference type="CDD" id="cd04179">
    <property type="entry name" value="DPM_DPG-synthase_like"/>
    <property type="match status" value="1"/>
</dbReference>
<keyword evidence="10" id="KW-1185">Reference proteome</keyword>
<dbReference type="SUPFAM" id="SSF53448">
    <property type="entry name" value="Nucleotide-diphospho-sugar transferases"/>
    <property type="match status" value="1"/>
</dbReference>
<gene>
    <name evidence="9" type="ordered locus">Hbal_0517</name>
</gene>
<evidence type="ECO:0000256" key="2">
    <source>
        <dbReference type="ARBA" id="ARBA00022676"/>
    </source>
</evidence>
<feature type="domain" description="Glycosyltransferase 2-like" evidence="8">
    <location>
        <begin position="30"/>
        <end position="195"/>
    </location>
</feature>
<dbReference type="GO" id="GO:0009103">
    <property type="term" value="P:lipopolysaccharide biosynthetic process"/>
    <property type="evidence" value="ECO:0007669"/>
    <property type="project" value="UniProtKB-KW"/>
</dbReference>
<evidence type="ECO:0000256" key="1">
    <source>
        <dbReference type="ARBA" id="ARBA00022475"/>
    </source>
</evidence>
<dbReference type="Gene3D" id="3.90.550.10">
    <property type="entry name" value="Spore Coat Polysaccharide Biosynthesis Protein SpsA, Chain A"/>
    <property type="match status" value="1"/>
</dbReference>
<keyword evidence="2" id="KW-0328">Glycosyltransferase</keyword>
<dbReference type="InterPro" id="IPR050256">
    <property type="entry name" value="Glycosyltransferase_2"/>
</dbReference>
<evidence type="ECO:0000256" key="6">
    <source>
        <dbReference type="ARBA" id="ARBA00022989"/>
    </source>
</evidence>
<sequence>MNCANDSTNGLLYPCSKLWFIVASSNLKLSVLIPFFNEAGNIAPLLEEVHTVLGGISFEVICVNDASADTTGEELAQAKEKYPDTVTVLTHVARSGKSAALFTGLKSVTGDWVQLLDGDGQNDPADTRRIWNEIIAPGAPALLGIIAGRRTSRNDSGFKWLQSRVANGVRRFCLKDDAKDTGCGFKLIRTTAFRDLPYFASMHRFFPALIKRAGWDVQEEYVNDRERWHGSSKYGFISRLGAGIVDLLGMIWLVRRGGQGVAAEWNDPRANR</sequence>
<dbReference type="CAZy" id="GT2">
    <property type="family name" value="Glycosyltransferase Family 2"/>
</dbReference>
<keyword evidence="4" id="KW-0812">Transmembrane</keyword>
<dbReference type="GO" id="GO:0099621">
    <property type="term" value="F:undecaprenyl-phosphate 4-deoxy-4-formamido-L-arabinose transferase activity"/>
    <property type="evidence" value="ECO:0007669"/>
    <property type="project" value="TreeGrafter"/>
</dbReference>
<keyword evidence="1" id="KW-1003">Cell membrane</keyword>
<dbReference type="AlphaFoldDB" id="C6XN49"/>
<evidence type="ECO:0000259" key="8">
    <source>
        <dbReference type="Pfam" id="PF00535"/>
    </source>
</evidence>
<evidence type="ECO:0000256" key="3">
    <source>
        <dbReference type="ARBA" id="ARBA00022679"/>
    </source>
</evidence>
<name>C6XN49_HIRBI</name>
<proteinExistence type="predicted"/>
<evidence type="ECO:0000313" key="9">
    <source>
        <dbReference type="EMBL" id="ACT58219.1"/>
    </source>
</evidence>
<dbReference type="HOGENOM" id="CLU_033536_11_0_5"/>
<reference evidence="10" key="1">
    <citation type="journal article" date="2011" name="J. Bacteriol.">
        <title>Genome sequences of eight morphologically diverse alphaproteobacteria.</title>
        <authorList>
            <consortium name="US DOE Joint Genome Institute"/>
            <person name="Brown P.J."/>
            <person name="Kysela D.T."/>
            <person name="Buechlein A."/>
            <person name="Hemmerich C."/>
            <person name="Brun Y.V."/>
        </authorList>
    </citation>
    <scope>NUCLEOTIDE SEQUENCE [LARGE SCALE GENOMIC DNA]</scope>
    <source>
        <strain evidence="10">ATCC 49814 / DSM 5838 / IFAM 1418</strain>
    </source>
</reference>
<evidence type="ECO:0000256" key="7">
    <source>
        <dbReference type="ARBA" id="ARBA00023136"/>
    </source>
</evidence>
<evidence type="ECO:0000256" key="5">
    <source>
        <dbReference type="ARBA" id="ARBA00022985"/>
    </source>
</evidence>
<dbReference type="EMBL" id="CP001678">
    <property type="protein sequence ID" value="ACT58219.1"/>
    <property type="molecule type" value="Genomic_DNA"/>
</dbReference>
<dbReference type="eggNOG" id="COG1215">
    <property type="taxonomic scope" value="Bacteria"/>
</dbReference>
<keyword evidence="7" id="KW-0472">Membrane</keyword>
<keyword evidence="3 9" id="KW-0808">Transferase</keyword>